<name>A0AAW9QQK5_9CHRO</name>
<dbReference type="Pfam" id="PF00561">
    <property type="entry name" value="Abhydrolase_1"/>
    <property type="match status" value="1"/>
</dbReference>
<dbReference type="GO" id="GO:0016020">
    <property type="term" value="C:membrane"/>
    <property type="evidence" value="ECO:0007669"/>
    <property type="project" value="TreeGrafter"/>
</dbReference>
<keyword evidence="3" id="KW-1185">Reference proteome</keyword>
<sequence length="291" mass="33000">MFEGFEKFRVNANGIEINGVKGGEGYPVLLLHGYPQTRAMWHKIAPRLAENFTVIASDLRGYGDSAKPLPDSDSSNYSKRAMARDQVELMRHFGYEEFYLVGHDRGARVSHRLALDFPDRVKKLVLLDIAPTLAMYEFTDKTFASAYYHWFFLIQPASFPETLIEANPDYYLEHCLKSWGKDFSAFTEEALGEYRRCFRVRATIAATCADYRASATIDLEDDRRDLDRKISCPLLVLWGKKGVIERQYDVLGLWGERAIEVTGKAIESGHFLPEEAAGETSSEISAFLSVP</sequence>
<dbReference type="EMBL" id="JBAFSM010000001">
    <property type="protein sequence ID" value="MEG3435561.1"/>
    <property type="molecule type" value="Genomic_DNA"/>
</dbReference>
<evidence type="ECO:0000259" key="1">
    <source>
        <dbReference type="Pfam" id="PF00561"/>
    </source>
</evidence>
<dbReference type="PANTHER" id="PTHR43798">
    <property type="entry name" value="MONOACYLGLYCEROL LIPASE"/>
    <property type="match status" value="1"/>
</dbReference>
<organism evidence="2 3">
    <name type="scientific">Pannus brasiliensis CCIBt3594</name>
    <dbReference type="NCBI Taxonomy" id="1427578"/>
    <lineage>
        <taxon>Bacteria</taxon>
        <taxon>Bacillati</taxon>
        <taxon>Cyanobacteriota</taxon>
        <taxon>Cyanophyceae</taxon>
        <taxon>Oscillatoriophycideae</taxon>
        <taxon>Chroococcales</taxon>
        <taxon>Microcystaceae</taxon>
        <taxon>Pannus</taxon>
    </lineage>
</organism>
<dbReference type="InterPro" id="IPR000073">
    <property type="entry name" value="AB_hydrolase_1"/>
</dbReference>
<dbReference type="InterPro" id="IPR050266">
    <property type="entry name" value="AB_hydrolase_sf"/>
</dbReference>
<dbReference type="SUPFAM" id="SSF53474">
    <property type="entry name" value="alpha/beta-Hydrolases"/>
    <property type="match status" value="1"/>
</dbReference>
<reference evidence="2 3" key="1">
    <citation type="submission" date="2024-01" db="EMBL/GenBank/DDBJ databases">
        <title>Genomic insights into the taxonomy and metabolism of the cyanobacterium Pannus brasiliensis CCIBt3594.</title>
        <authorList>
            <person name="Machado M."/>
            <person name="Botero N.B."/>
            <person name="Andreote A.P.D."/>
            <person name="Feitosa A.M.T."/>
            <person name="Popin R."/>
            <person name="Sivonen K."/>
            <person name="Fiore M.F."/>
        </authorList>
    </citation>
    <scope>NUCLEOTIDE SEQUENCE [LARGE SCALE GENOMIC DNA]</scope>
    <source>
        <strain evidence="2 3">CCIBt3594</strain>
    </source>
</reference>
<proteinExistence type="predicted"/>
<dbReference type="Proteomes" id="UP001328733">
    <property type="component" value="Unassembled WGS sequence"/>
</dbReference>
<accession>A0AAW9QQK5</accession>
<protein>
    <submittedName>
        <fullName evidence="2">Alpha/beta hydrolase</fullName>
    </submittedName>
</protein>
<dbReference type="AlphaFoldDB" id="A0AAW9QQK5"/>
<keyword evidence="2" id="KW-0378">Hydrolase</keyword>
<evidence type="ECO:0000313" key="3">
    <source>
        <dbReference type="Proteomes" id="UP001328733"/>
    </source>
</evidence>
<dbReference type="RefSeq" id="WP_332863011.1">
    <property type="nucleotide sequence ID" value="NZ_JBAFSM010000001.1"/>
</dbReference>
<dbReference type="PRINTS" id="PR00412">
    <property type="entry name" value="EPOXHYDRLASE"/>
</dbReference>
<dbReference type="Gene3D" id="3.40.50.1820">
    <property type="entry name" value="alpha/beta hydrolase"/>
    <property type="match status" value="1"/>
</dbReference>
<feature type="domain" description="AB hydrolase-1" evidence="1">
    <location>
        <begin position="26"/>
        <end position="257"/>
    </location>
</feature>
<comment type="caution">
    <text evidence="2">The sequence shown here is derived from an EMBL/GenBank/DDBJ whole genome shotgun (WGS) entry which is preliminary data.</text>
</comment>
<dbReference type="InterPro" id="IPR000639">
    <property type="entry name" value="Epox_hydrolase-like"/>
</dbReference>
<evidence type="ECO:0000313" key="2">
    <source>
        <dbReference type="EMBL" id="MEG3435561.1"/>
    </source>
</evidence>
<dbReference type="GO" id="GO:0016787">
    <property type="term" value="F:hydrolase activity"/>
    <property type="evidence" value="ECO:0007669"/>
    <property type="project" value="UniProtKB-KW"/>
</dbReference>
<dbReference type="PRINTS" id="PR00111">
    <property type="entry name" value="ABHYDROLASE"/>
</dbReference>
<dbReference type="PANTHER" id="PTHR43798:SF33">
    <property type="entry name" value="HYDROLASE, PUTATIVE (AFU_ORTHOLOGUE AFUA_2G14860)-RELATED"/>
    <property type="match status" value="1"/>
</dbReference>
<dbReference type="InterPro" id="IPR029058">
    <property type="entry name" value="AB_hydrolase_fold"/>
</dbReference>
<gene>
    <name evidence="2" type="ORF">V0288_00375</name>
</gene>